<evidence type="ECO:0000256" key="6">
    <source>
        <dbReference type="ARBA" id="ARBA00022475"/>
    </source>
</evidence>
<dbReference type="InterPro" id="IPR050382">
    <property type="entry name" value="MFS_Na/Anion_cotransporter"/>
</dbReference>
<evidence type="ECO:0000256" key="13">
    <source>
        <dbReference type="ARBA" id="ARBA00023228"/>
    </source>
</evidence>
<feature type="transmembrane region" description="Helical" evidence="27">
    <location>
        <begin position="51"/>
        <end position="78"/>
    </location>
</feature>
<proteinExistence type="predicted"/>
<feature type="domain" description="Major facilitator superfamily (MFS) profile" evidence="28">
    <location>
        <begin position="67"/>
        <end position="477"/>
    </location>
</feature>
<feature type="transmembrane region" description="Helical" evidence="27">
    <location>
        <begin position="388"/>
        <end position="410"/>
    </location>
</feature>
<dbReference type="InterPro" id="IPR020846">
    <property type="entry name" value="MFS_dom"/>
</dbReference>
<evidence type="ECO:0000256" key="20">
    <source>
        <dbReference type="ARBA" id="ARBA00051612"/>
    </source>
</evidence>
<comment type="catalytic activity">
    <reaction evidence="17">
        <text>N-acetylneuraminate(in) + H(+)(in) = N-acetylneuraminate(out) + H(+)(out)</text>
        <dbReference type="Rhea" id="RHEA:28987"/>
        <dbReference type="ChEBI" id="CHEBI:15378"/>
        <dbReference type="ChEBI" id="CHEBI:35418"/>
    </reaction>
    <physiologicalReaction direction="right-to-left" evidence="17">
        <dbReference type="Rhea" id="RHEA:28989"/>
    </physiologicalReaction>
</comment>
<feature type="transmembrane region" description="Helical" evidence="27">
    <location>
        <begin position="422"/>
        <end position="442"/>
    </location>
</feature>
<comment type="catalytic activity">
    <reaction evidence="19">
        <text>L-glutamate(out) = L-glutamate(in)</text>
        <dbReference type="Rhea" id="RHEA:66336"/>
        <dbReference type="ChEBI" id="CHEBI:29985"/>
    </reaction>
    <physiologicalReaction direction="left-to-right" evidence="19">
        <dbReference type="Rhea" id="RHEA:66337"/>
    </physiologicalReaction>
</comment>
<keyword evidence="13" id="KW-0458">Lysosome</keyword>
<dbReference type="FunFam" id="1.20.1250.20:FF:000003">
    <property type="entry name" value="Solute carrier family 17 member 3"/>
    <property type="match status" value="1"/>
</dbReference>
<evidence type="ECO:0000256" key="26">
    <source>
        <dbReference type="SAM" id="MobiDB-lite"/>
    </source>
</evidence>
<evidence type="ECO:0000256" key="4">
    <source>
        <dbReference type="ARBA" id="ARBA00004656"/>
    </source>
</evidence>
<evidence type="ECO:0000256" key="12">
    <source>
        <dbReference type="ARBA" id="ARBA00023180"/>
    </source>
</evidence>
<keyword evidence="8" id="KW-0769">Symport</keyword>
<evidence type="ECO:0000313" key="29">
    <source>
        <dbReference type="Proteomes" id="UP000192223"/>
    </source>
</evidence>
<feature type="transmembrane region" description="Helical" evidence="27">
    <location>
        <begin position="454"/>
        <end position="472"/>
    </location>
</feature>
<dbReference type="Proteomes" id="UP000192223">
    <property type="component" value="Unplaced"/>
</dbReference>
<keyword evidence="11 27" id="KW-0472">Membrane</keyword>
<feature type="region of interest" description="Disordered" evidence="26">
    <location>
        <begin position="487"/>
        <end position="506"/>
    </location>
</feature>
<dbReference type="Pfam" id="PF07690">
    <property type="entry name" value="MFS_1"/>
    <property type="match status" value="1"/>
</dbReference>
<evidence type="ECO:0000256" key="5">
    <source>
        <dbReference type="ARBA" id="ARBA00022448"/>
    </source>
</evidence>
<dbReference type="GO" id="GO:0006820">
    <property type="term" value="P:monoatomic anion transport"/>
    <property type="evidence" value="ECO:0007669"/>
    <property type="project" value="TreeGrafter"/>
</dbReference>
<comment type="catalytic activity">
    <reaction evidence="15">
        <text>2 nitrate(out) + H(+)(out) = 2 nitrate(in) + H(+)(in)</text>
        <dbReference type="Rhea" id="RHEA:71539"/>
        <dbReference type="ChEBI" id="CHEBI:15378"/>
        <dbReference type="ChEBI" id="CHEBI:17632"/>
    </reaction>
    <physiologicalReaction direction="left-to-right" evidence="15">
        <dbReference type="Rhea" id="RHEA:71540"/>
    </physiologicalReaction>
</comment>
<keyword evidence="12" id="KW-0325">Glycoprotein</keyword>
<evidence type="ECO:0000256" key="24">
    <source>
        <dbReference type="ARBA" id="ARBA00081195"/>
    </source>
</evidence>
<keyword evidence="6" id="KW-1003">Cell membrane</keyword>
<dbReference type="RefSeq" id="XP_018336575.1">
    <property type="nucleotide sequence ID" value="XM_018481073.2"/>
</dbReference>
<evidence type="ECO:0000256" key="9">
    <source>
        <dbReference type="ARBA" id="ARBA00022989"/>
    </source>
</evidence>
<evidence type="ECO:0000256" key="11">
    <source>
        <dbReference type="ARBA" id="ARBA00023136"/>
    </source>
</evidence>
<dbReference type="STRING" id="224129.A0A1W4XVW4"/>
<dbReference type="PANTHER" id="PTHR11662">
    <property type="entry name" value="SOLUTE CARRIER FAMILY 17"/>
    <property type="match status" value="1"/>
</dbReference>
<dbReference type="GeneID" id="108745039"/>
<keyword evidence="7 27" id="KW-0812">Transmembrane</keyword>
<evidence type="ECO:0000256" key="22">
    <source>
        <dbReference type="ARBA" id="ARBA00069713"/>
    </source>
</evidence>
<dbReference type="AlphaFoldDB" id="A0A1W4XVW4"/>
<evidence type="ECO:0000256" key="16">
    <source>
        <dbReference type="ARBA" id="ARBA00050554"/>
    </source>
</evidence>
<evidence type="ECO:0000256" key="21">
    <source>
        <dbReference type="ARBA" id="ARBA00056891"/>
    </source>
</evidence>
<dbReference type="OrthoDB" id="2985014at2759"/>
<dbReference type="Gene3D" id="1.20.1250.20">
    <property type="entry name" value="MFS general substrate transporter like domains"/>
    <property type="match status" value="2"/>
</dbReference>
<protein>
    <recommendedName>
        <fullName evidence="22">Sialin</fullName>
    </recommendedName>
    <alternativeName>
        <fullName evidence="25">H(+)/nitrate cotransporter</fullName>
    </alternativeName>
    <alternativeName>
        <fullName evidence="23">H(+)/sialic acid cotransporter</fullName>
    </alternativeName>
    <alternativeName>
        <fullName evidence="24">Vesicular excitatory amino acid transporter</fullName>
    </alternativeName>
</protein>
<reference evidence="30" key="1">
    <citation type="submission" date="2025-08" db="UniProtKB">
        <authorList>
            <consortium name="RefSeq"/>
        </authorList>
    </citation>
    <scope>IDENTIFICATION</scope>
    <source>
        <tissue evidence="30">Entire body</tissue>
    </source>
</reference>
<evidence type="ECO:0000256" key="1">
    <source>
        <dbReference type="ARBA" id="ARBA00004432"/>
    </source>
</evidence>
<evidence type="ECO:0000256" key="18">
    <source>
        <dbReference type="ARBA" id="ARBA00051403"/>
    </source>
</evidence>
<evidence type="ECO:0000256" key="10">
    <source>
        <dbReference type="ARBA" id="ARBA00023018"/>
    </source>
</evidence>
<comment type="catalytic activity">
    <reaction evidence="20">
        <text>D-glucuronate(out) + H(+)(out) = D-glucuronate(in) + H(+)(in)</text>
        <dbReference type="Rhea" id="RHEA:72591"/>
        <dbReference type="ChEBI" id="CHEBI:15378"/>
        <dbReference type="ChEBI" id="CHEBI:58720"/>
    </reaction>
    <physiologicalReaction direction="left-to-right" evidence="20">
        <dbReference type="Rhea" id="RHEA:72592"/>
    </physiologicalReaction>
</comment>
<dbReference type="GO" id="GO:0030672">
    <property type="term" value="C:synaptic vesicle membrane"/>
    <property type="evidence" value="ECO:0007669"/>
    <property type="project" value="UniProtKB-SubCell"/>
</dbReference>
<evidence type="ECO:0000256" key="27">
    <source>
        <dbReference type="SAM" id="Phobius"/>
    </source>
</evidence>
<keyword evidence="9 27" id="KW-1133">Transmembrane helix</keyword>
<dbReference type="PROSITE" id="PS50850">
    <property type="entry name" value="MFS"/>
    <property type="match status" value="1"/>
</dbReference>
<evidence type="ECO:0000256" key="7">
    <source>
        <dbReference type="ARBA" id="ARBA00022692"/>
    </source>
</evidence>
<evidence type="ECO:0000313" key="30">
    <source>
        <dbReference type="RefSeq" id="XP_018336575.1"/>
    </source>
</evidence>
<dbReference type="InParanoid" id="A0A1W4XVW4"/>
<comment type="subcellular location">
    <subcellularLocation>
        <location evidence="2">Basolateral cell membrane</location>
        <topology evidence="2">Multi-pass membrane protein</topology>
    </subcellularLocation>
    <subcellularLocation>
        <location evidence="3">Cytoplasmic vesicle</location>
        <location evidence="3">Secretory vesicle membrane</location>
        <topology evidence="3">Multi-pass membrane protein</topology>
    </subcellularLocation>
    <subcellularLocation>
        <location evidence="1">Cytoplasmic vesicle</location>
        <location evidence="1">Secretory vesicle</location>
        <location evidence="1">Synaptic vesicle membrane</location>
    </subcellularLocation>
    <subcellularLocation>
        <location evidence="4">Lysosome membrane</location>
    </subcellularLocation>
</comment>
<keyword evidence="10" id="KW-0770">Synapse</keyword>
<dbReference type="InterPro" id="IPR036259">
    <property type="entry name" value="MFS_trans_sf"/>
</dbReference>
<feature type="transmembrane region" description="Helical" evidence="27">
    <location>
        <begin position="361"/>
        <end position="382"/>
    </location>
</feature>
<evidence type="ECO:0000256" key="2">
    <source>
        <dbReference type="ARBA" id="ARBA00004554"/>
    </source>
</evidence>
<dbReference type="PANTHER" id="PTHR11662:SF455">
    <property type="entry name" value="GH23975P"/>
    <property type="match status" value="1"/>
</dbReference>
<evidence type="ECO:0000256" key="8">
    <source>
        <dbReference type="ARBA" id="ARBA00022847"/>
    </source>
</evidence>
<dbReference type="SUPFAM" id="SSF103473">
    <property type="entry name" value="MFS general substrate transporter"/>
    <property type="match status" value="1"/>
</dbReference>
<dbReference type="GO" id="GO:0005765">
    <property type="term" value="C:lysosomal membrane"/>
    <property type="evidence" value="ECO:0007669"/>
    <property type="project" value="UniProtKB-SubCell"/>
</dbReference>
<feature type="transmembrane region" description="Helical" evidence="27">
    <location>
        <begin position="134"/>
        <end position="153"/>
    </location>
</feature>
<keyword evidence="29" id="KW-1185">Reference proteome</keyword>
<comment type="catalytic activity">
    <reaction evidence="16">
        <text>L-aspartate(out) = L-aspartate(in)</text>
        <dbReference type="Rhea" id="RHEA:66332"/>
        <dbReference type="ChEBI" id="CHEBI:29991"/>
    </reaction>
    <physiologicalReaction direction="left-to-right" evidence="16">
        <dbReference type="Rhea" id="RHEA:66333"/>
    </physiologicalReaction>
</comment>
<feature type="transmembrane region" description="Helical" evidence="27">
    <location>
        <begin position="194"/>
        <end position="217"/>
    </location>
</feature>
<dbReference type="GO" id="GO:0046942">
    <property type="term" value="P:carboxylic acid transport"/>
    <property type="evidence" value="ECO:0007669"/>
    <property type="project" value="UniProtKB-ARBA"/>
</dbReference>
<dbReference type="GO" id="GO:0015293">
    <property type="term" value="F:symporter activity"/>
    <property type="evidence" value="ECO:0007669"/>
    <property type="project" value="UniProtKB-KW"/>
</dbReference>
<evidence type="ECO:0000256" key="25">
    <source>
        <dbReference type="ARBA" id="ARBA00081925"/>
    </source>
</evidence>
<dbReference type="KEGG" id="apln:108745039"/>
<accession>A0A1W4XVW4</accession>
<keyword evidence="14" id="KW-0968">Cytoplasmic vesicle</keyword>
<name>A0A1W4XVW4_AGRPL</name>
<evidence type="ECO:0000256" key="14">
    <source>
        <dbReference type="ARBA" id="ARBA00023329"/>
    </source>
</evidence>
<dbReference type="CDD" id="cd17318">
    <property type="entry name" value="MFS_SLC17"/>
    <property type="match status" value="1"/>
</dbReference>
<evidence type="ECO:0000256" key="15">
    <source>
        <dbReference type="ARBA" id="ARBA00050101"/>
    </source>
</evidence>
<dbReference type="GO" id="GO:0016323">
    <property type="term" value="C:basolateral plasma membrane"/>
    <property type="evidence" value="ECO:0007669"/>
    <property type="project" value="UniProtKB-SubCell"/>
</dbReference>
<feature type="transmembrane region" description="Helical" evidence="27">
    <location>
        <begin position="224"/>
        <end position="243"/>
    </location>
</feature>
<evidence type="ECO:0000256" key="23">
    <source>
        <dbReference type="ARBA" id="ARBA00080244"/>
    </source>
</evidence>
<evidence type="ECO:0000256" key="3">
    <source>
        <dbReference type="ARBA" id="ARBA00004638"/>
    </source>
</evidence>
<organism evidence="29 30">
    <name type="scientific">Agrilus planipennis</name>
    <name type="common">Emerald ash borer</name>
    <name type="synonym">Agrilus marcopoli</name>
    <dbReference type="NCBI Taxonomy" id="224129"/>
    <lineage>
        <taxon>Eukaryota</taxon>
        <taxon>Metazoa</taxon>
        <taxon>Ecdysozoa</taxon>
        <taxon>Arthropoda</taxon>
        <taxon>Hexapoda</taxon>
        <taxon>Insecta</taxon>
        <taxon>Pterygota</taxon>
        <taxon>Neoptera</taxon>
        <taxon>Endopterygota</taxon>
        <taxon>Coleoptera</taxon>
        <taxon>Polyphaga</taxon>
        <taxon>Elateriformia</taxon>
        <taxon>Buprestoidea</taxon>
        <taxon>Buprestidae</taxon>
        <taxon>Agrilinae</taxon>
        <taxon>Agrilus</taxon>
    </lineage>
</organism>
<dbReference type="FunFam" id="1.20.1250.20:FF:000067">
    <property type="entry name" value="sialin isoform X2"/>
    <property type="match status" value="1"/>
</dbReference>
<dbReference type="InterPro" id="IPR011701">
    <property type="entry name" value="MFS"/>
</dbReference>
<comment type="function">
    <text evidence="21">Receptor for CM101, a polysaccharide produced by group B Streptococcus with antipathoangiogenic properties.</text>
</comment>
<comment type="catalytic activity">
    <reaction evidence="18">
        <text>N-acetyl-L-aspartyl-L-glutamate(out) = N-acetyl-L-aspartyl-L-glutamate(in)</text>
        <dbReference type="Rhea" id="RHEA:72599"/>
        <dbReference type="ChEBI" id="CHEBI:76931"/>
    </reaction>
    <physiologicalReaction direction="left-to-right" evidence="18">
        <dbReference type="Rhea" id="RHEA:72600"/>
    </physiologicalReaction>
</comment>
<feature type="transmembrane region" description="Helical" evidence="27">
    <location>
        <begin position="106"/>
        <end position="127"/>
    </location>
</feature>
<evidence type="ECO:0000256" key="17">
    <source>
        <dbReference type="ARBA" id="ARBA00050625"/>
    </source>
</evidence>
<gene>
    <name evidence="30" type="primary">LOC108745039</name>
</gene>
<feature type="transmembrane region" description="Helical" evidence="27">
    <location>
        <begin position="328"/>
        <end position="349"/>
    </location>
</feature>
<sequence length="506" mass="56311">MIIIKPYNNWSNCNLFTRSNKLTIKNKMWLDEEDENEEKIPWWKIWKRRRYLVACLAFLGFCNIYTLRVNLSIAVVAMTENKSVILENGTTIYKPEFDWNSKQTGLLLSSFFFGYITTQFVGGFIGAKVGGKKVFGLGLLVTAILTLLTPLLAKLSYEVLLAVRIVEGVFEGVTYPCIHAVWARWAPPLERSRLATIAFAGSYVGTVIAMTTGALLANAFGWESIFYVFGVIAVIWFLAWWFIVAESPSEDPHISKKELKYILKALGDRNQNNVKHPWKDILSSAPVWAIIVSHFSENWGFYTLLTQLPKFMKEALHFDLASSGVMSALPYLAMSIFTLISGYLADMCLERKYLTTTQVRKLFNCGAFLAQTVFMLCAGFLLSPVVSSICLTLAVGLGGFAWSGFSINYLDVGPAHASVIMGIGNTFATVPGIISPALTGFLVVDGSPSEWRNVFYIAGGVYLFGSIIYGFFASSELQPWAWESQTLNPSSKKTKGVENQGYVSET</sequence>
<evidence type="ECO:0000256" key="19">
    <source>
        <dbReference type="ARBA" id="ARBA00051447"/>
    </source>
</evidence>
<keyword evidence="5" id="KW-0813">Transport</keyword>
<evidence type="ECO:0000259" key="28">
    <source>
        <dbReference type="PROSITE" id="PS50850"/>
    </source>
</evidence>